<accession>A0A6L5EHC4</accession>
<dbReference type="Proteomes" id="UP000475079">
    <property type="component" value="Unassembled WGS sequence"/>
</dbReference>
<protein>
    <recommendedName>
        <fullName evidence="4">Fimbrial protein</fullName>
    </recommendedName>
</protein>
<sequence>MKDAGMKLWRRPARALLPVLILAGLCRETVAAYTYHFDYTWDDNQYPAAYGQPAGSCTFTYPSNRPFERPLALIVDNHLPVGTVLHSWGYEEFLPRFGFECQSSGVTSGSNTVRSNTGVRTNSPRFFITGLLINDSSILSSPGIYKTSVDGIGLKIYVKISEDTYYQNNNFAMTGGGYEAGLDIRDYNSVDLHNPSAGSEIILNGLRGYFLAELHSGTFAASNVPGSPYNITQILSGRVYFSVRGELVKTGNVTYSGPLSIPGAGALSLSPTEHGFTNPGVYLGGAGITIQLPSCRLRGATDYQVNIGYWVNRTSPAVSVGGGLPFTGDTTPVGINLECSGKVDNVEFSFQDTGASPLSNRNISLYDSAGGQPIDGLELEMTYGGNRLDVHQTGQAPTVYRTNVGAKGNIKTDPSDTGFTSPDTASFGVRYVQRGPVTRGGNNYTGPVTGKVNMFVTYY</sequence>
<keyword evidence="3" id="KW-1185">Reference proteome</keyword>
<comment type="caution">
    <text evidence="2">The sequence shown here is derived from an EMBL/GenBank/DDBJ whole genome shotgun (WGS) entry which is preliminary data.</text>
</comment>
<gene>
    <name evidence="2" type="ORF">GBB84_27415</name>
</gene>
<proteinExistence type="predicted"/>
<evidence type="ECO:0000313" key="3">
    <source>
        <dbReference type="Proteomes" id="UP000475079"/>
    </source>
</evidence>
<organism evidence="2 3">
    <name type="scientific">Citrobacter telavivensis</name>
    <dbReference type="NCBI Taxonomy" id="2653932"/>
    <lineage>
        <taxon>Bacteria</taxon>
        <taxon>Pseudomonadati</taxon>
        <taxon>Pseudomonadota</taxon>
        <taxon>Gammaproteobacteria</taxon>
        <taxon>Enterobacterales</taxon>
        <taxon>Enterobacteriaceae</taxon>
        <taxon>Citrobacter</taxon>
    </lineage>
</organism>
<dbReference type="Gene3D" id="2.60.40.3310">
    <property type="match status" value="1"/>
</dbReference>
<name>A0A6L5EHC4_9ENTR</name>
<feature type="compositionally biased region" description="Polar residues" evidence="1">
    <location>
        <begin position="415"/>
        <end position="424"/>
    </location>
</feature>
<dbReference type="AlphaFoldDB" id="A0A6L5EHC4"/>
<evidence type="ECO:0000313" key="2">
    <source>
        <dbReference type="EMBL" id="MPQ54601.1"/>
    </source>
</evidence>
<dbReference type="EMBL" id="WHIY01000034">
    <property type="protein sequence ID" value="MPQ54601.1"/>
    <property type="molecule type" value="Genomic_DNA"/>
</dbReference>
<evidence type="ECO:0008006" key="4">
    <source>
        <dbReference type="Google" id="ProtNLM"/>
    </source>
</evidence>
<evidence type="ECO:0000256" key="1">
    <source>
        <dbReference type="SAM" id="MobiDB-lite"/>
    </source>
</evidence>
<dbReference type="RefSeq" id="WP_152405587.1">
    <property type="nucleotide sequence ID" value="NZ_WHIY01000034.1"/>
</dbReference>
<reference evidence="2 3" key="1">
    <citation type="submission" date="2019-10" db="EMBL/GenBank/DDBJ databases">
        <title>Characterization of a new Citrobacter species.</title>
        <authorList>
            <person name="Goncalves Ribeiro T."/>
            <person name="Izdebski R."/>
            <person name="Urbanowicz P."/>
            <person name="Carmeli Y."/>
            <person name="Gniadkowski M."/>
            <person name="Peixe L."/>
        </authorList>
    </citation>
    <scope>NUCLEOTIDE SEQUENCE [LARGE SCALE GENOMIC DNA]</scope>
    <source>
        <strain evidence="2 3">NMI7905_11</strain>
    </source>
</reference>
<feature type="region of interest" description="Disordered" evidence="1">
    <location>
        <begin position="405"/>
        <end position="424"/>
    </location>
</feature>